<gene>
    <name evidence="2" type="ORF">Pmani_001759</name>
</gene>
<evidence type="ECO:0000313" key="3">
    <source>
        <dbReference type="Proteomes" id="UP001292094"/>
    </source>
</evidence>
<organism evidence="2 3">
    <name type="scientific">Petrolisthes manimaculis</name>
    <dbReference type="NCBI Taxonomy" id="1843537"/>
    <lineage>
        <taxon>Eukaryota</taxon>
        <taxon>Metazoa</taxon>
        <taxon>Ecdysozoa</taxon>
        <taxon>Arthropoda</taxon>
        <taxon>Crustacea</taxon>
        <taxon>Multicrustacea</taxon>
        <taxon>Malacostraca</taxon>
        <taxon>Eumalacostraca</taxon>
        <taxon>Eucarida</taxon>
        <taxon>Decapoda</taxon>
        <taxon>Pleocyemata</taxon>
        <taxon>Anomura</taxon>
        <taxon>Galatheoidea</taxon>
        <taxon>Porcellanidae</taxon>
        <taxon>Petrolisthes</taxon>
    </lineage>
</organism>
<accession>A0AAE1QIX2</accession>
<feature type="region of interest" description="Disordered" evidence="1">
    <location>
        <begin position="112"/>
        <end position="131"/>
    </location>
</feature>
<name>A0AAE1QIX2_9EUCA</name>
<dbReference type="AlphaFoldDB" id="A0AAE1QIX2"/>
<sequence length="231" mass="25886">MDELLDVIDVLGVTHIGGLDGWNNVLPQMMDTITTQYYSHQVQTTKSVREVSSSMLLVPLMSCTETDSMDEDFDSSGVTRENIDVSHDYQGRREEKRRRLEAIDQDHNYFIPARDKTSDMGDRRTIPRAVQKRRADRTLVLGVEDSGSEGTLESLDSQDHHISIDESDSGEESSTSSDSNTLVNTDKKDGATGASIKKPVCLVEYSRKMRPFDKANMLVENVVSISYQNNS</sequence>
<evidence type="ECO:0000313" key="2">
    <source>
        <dbReference type="EMBL" id="KAK4327789.1"/>
    </source>
</evidence>
<protein>
    <submittedName>
        <fullName evidence="2">Uncharacterized protein</fullName>
    </submittedName>
</protein>
<dbReference type="Proteomes" id="UP001292094">
    <property type="component" value="Unassembled WGS sequence"/>
</dbReference>
<reference evidence="2" key="1">
    <citation type="submission" date="2023-11" db="EMBL/GenBank/DDBJ databases">
        <title>Genome assemblies of two species of porcelain crab, Petrolisthes cinctipes and Petrolisthes manimaculis (Anomura: Porcellanidae).</title>
        <authorList>
            <person name="Angst P."/>
        </authorList>
    </citation>
    <scope>NUCLEOTIDE SEQUENCE</scope>
    <source>
        <strain evidence="2">PB745_02</strain>
        <tissue evidence="2">Gill</tissue>
    </source>
</reference>
<evidence type="ECO:0000256" key="1">
    <source>
        <dbReference type="SAM" id="MobiDB-lite"/>
    </source>
</evidence>
<feature type="compositionally biased region" description="Basic and acidic residues" evidence="1">
    <location>
        <begin position="112"/>
        <end position="125"/>
    </location>
</feature>
<dbReference type="EMBL" id="JAWZYT010000125">
    <property type="protein sequence ID" value="KAK4327789.1"/>
    <property type="molecule type" value="Genomic_DNA"/>
</dbReference>
<keyword evidence="3" id="KW-1185">Reference proteome</keyword>
<feature type="region of interest" description="Disordered" evidence="1">
    <location>
        <begin position="142"/>
        <end position="194"/>
    </location>
</feature>
<proteinExistence type="predicted"/>
<comment type="caution">
    <text evidence="2">The sequence shown here is derived from an EMBL/GenBank/DDBJ whole genome shotgun (WGS) entry which is preliminary data.</text>
</comment>